<dbReference type="EMBL" id="JAIWYP010000001">
    <property type="protein sequence ID" value="KAH3891096.1"/>
    <property type="molecule type" value="Genomic_DNA"/>
</dbReference>
<dbReference type="AlphaFoldDB" id="A0A9D4NAM8"/>
<proteinExistence type="predicted"/>
<evidence type="ECO:0000313" key="1">
    <source>
        <dbReference type="EMBL" id="KAH3891096.1"/>
    </source>
</evidence>
<dbReference type="Proteomes" id="UP000828390">
    <property type="component" value="Unassembled WGS sequence"/>
</dbReference>
<sequence>MLFELSVLTYIPYAPDHSEVMAAVATHELNVISNFELEIGLPSMEMEVWWS</sequence>
<name>A0A9D4NAM8_DREPO</name>
<gene>
    <name evidence="1" type="ORF">DPMN_015185</name>
</gene>
<comment type="caution">
    <text evidence="1">The sequence shown here is derived from an EMBL/GenBank/DDBJ whole genome shotgun (WGS) entry which is preliminary data.</text>
</comment>
<reference evidence="1" key="2">
    <citation type="submission" date="2020-11" db="EMBL/GenBank/DDBJ databases">
        <authorList>
            <person name="McCartney M.A."/>
            <person name="Auch B."/>
            <person name="Kono T."/>
            <person name="Mallez S."/>
            <person name="Becker A."/>
            <person name="Gohl D.M."/>
            <person name="Silverstein K.A.T."/>
            <person name="Koren S."/>
            <person name="Bechman K.B."/>
            <person name="Herman A."/>
            <person name="Abrahante J.E."/>
            <person name="Garbe J."/>
        </authorList>
    </citation>
    <scope>NUCLEOTIDE SEQUENCE</scope>
    <source>
        <strain evidence="1">Duluth1</strain>
        <tissue evidence="1">Whole animal</tissue>
    </source>
</reference>
<organism evidence="1 2">
    <name type="scientific">Dreissena polymorpha</name>
    <name type="common">Zebra mussel</name>
    <name type="synonym">Mytilus polymorpha</name>
    <dbReference type="NCBI Taxonomy" id="45954"/>
    <lineage>
        <taxon>Eukaryota</taxon>
        <taxon>Metazoa</taxon>
        <taxon>Spiralia</taxon>
        <taxon>Lophotrochozoa</taxon>
        <taxon>Mollusca</taxon>
        <taxon>Bivalvia</taxon>
        <taxon>Autobranchia</taxon>
        <taxon>Heteroconchia</taxon>
        <taxon>Euheterodonta</taxon>
        <taxon>Imparidentia</taxon>
        <taxon>Neoheterodontei</taxon>
        <taxon>Myida</taxon>
        <taxon>Dreissenoidea</taxon>
        <taxon>Dreissenidae</taxon>
        <taxon>Dreissena</taxon>
    </lineage>
</organism>
<evidence type="ECO:0000313" key="2">
    <source>
        <dbReference type="Proteomes" id="UP000828390"/>
    </source>
</evidence>
<protein>
    <submittedName>
        <fullName evidence="1">Uncharacterized protein</fullName>
    </submittedName>
</protein>
<accession>A0A9D4NAM8</accession>
<reference evidence="1" key="1">
    <citation type="journal article" date="2019" name="bioRxiv">
        <title>The Genome of the Zebra Mussel, Dreissena polymorpha: A Resource for Invasive Species Research.</title>
        <authorList>
            <person name="McCartney M.A."/>
            <person name="Auch B."/>
            <person name="Kono T."/>
            <person name="Mallez S."/>
            <person name="Zhang Y."/>
            <person name="Obille A."/>
            <person name="Becker A."/>
            <person name="Abrahante J.E."/>
            <person name="Garbe J."/>
            <person name="Badalamenti J.P."/>
            <person name="Herman A."/>
            <person name="Mangelson H."/>
            <person name="Liachko I."/>
            <person name="Sullivan S."/>
            <person name="Sone E.D."/>
            <person name="Koren S."/>
            <person name="Silverstein K.A.T."/>
            <person name="Beckman K.B."/>
            <person name="Gohl D.M."/>
        </authorList>
    </citation>
    <scope>NUCLEOTIDE SEQUENCE</scope>
    <source>
        <strain evidence="1">Duluth1</strain>
        <tissue evidence="1">Whole animal</tissue>
    </source>
</reference>
<keyword evidence="2" id="KW-1185">Reference proteome</keyword>